<keyword evidence="1" id="KW-1133">Transmembrane helix</keyword>
<keyword evidence="1" id="KW-0472">Membrane</keyword>
<proteinExistence type="predicted"/>
<reference evidence="2 3" key="1">
    <citation type="submission" date="2022-01" db="EMBL/GenBank/DDBJ databases">
        <title>Whole genome-based taxonomy of the Shewanellaceae.</title>
        <authorList>
            <person name="Martin-Rodriguez A.J."/>
        </authorList>
    </citation>
    <scope>NUCLEOTIDE SEQUENCE [LARGE SCALE GENOMIC DNA]</scope>
    <source>
        <strain evidence="2 3">JCM 17801</strain>
    </source>
</reference>
<dbReference type="EMBL" id="JAKILK010000001">
    <property type="protein sequence ID" value="MCL1115724.1"/>
    <property type="molecule type" value="Genomic_DNA"/>
</dbReference>
<feature type="transmembrane region" description="Helical" evidence="1">
    <location>
        <begin position="16"/>
        <end position="36"/>
    </location>
</feature>
<name>A0ABT0KW89_9GAMM</name>
<comment type="caution">
    <text evidence="2">The sequence shown here is derived from an EMBL/GenBank/DDBJ whole genome shotgun (WGS) entry which is preliminary data.</text>
</comment>
<evidence type="ECO:0000256" key="1">
    <source>
        <dbReference type="SAM" id="Phobius"/>
    </source>
</evidence>
<feature type="transmembrane region" description="Helical" evidence="1">
    <location>
        <begin position="42"/>
        <end position="61"/>
    </location>
</feature>
<evidence type="ECO:0000313" key="2">
    <source>
        <dbReference type="EMBL" id="MCL1115724.1"/>
    </source>
</evidence>
<evidence type="ECO:0000313" key="3">
    <source>
        <dbReference type="Proteomes" id="UP001203212"/>
    </source>
</evidence>
<protein>
    <submittedName>
        <fullName evidence="2">DUF2982 domain-containing protein</fullName>
    </submittedName>
</protein>
<organism evidence="2 3">
    <name type="scientific">Shewanella aestuarii</name>
    <dbReference type="NCBI Taxonomy" id="1028752"/>
    <lineage>
        <taxon>Bacteria</taxon>
        <taxon>Pseudomonadati</taxon>
        <taxon>Pseudomonadota</taxon>
        <taxon>Gammaproteobacteria</taxon>
        <taxon>Alteromonadales</taxon>
        <taxon>Shewanellaceae</taxon>
        <taxon>Shewanella</taxon>
    </lineage>
</organism>
<sequence>MSMSSMLTIHPQTKRNGLTLAVAGAVGLLLSLVLFIKLSHLFALSLVIFGLSIVGLLLGIAKLNEPAVSLELTQTGLTYFHRRGQFTIGWDNIQRLDNARVTQNMELIELPYLGVKVKKMNPVLDSISPRLATGLLTEQRPLLMTAATHDEDLQSLERYIGAEFNPFVSHGERYRGVLAMFGRRSETLAENLGYHLYISHDALDRDPKQMVSLLREWQQQATINNT</sequence>
<keyword evidence="3" id="KW-1185">Reference proteome</keyword>
<dbReference type="Pfam" id="PF11201">
    <property type="entry name" value="DUF2982"/>
    <property type="match status" value="1"/>
</dbReference>
<dbReference type="InterPro" id="IPR021367">
    <property type="entry name" value="DUF2982"/>
</dbReference>
<dbReference type="Proteomes" id="UP001203212">
    <property type="component" value="Unassembled WGS sequence"/>
</dbReference>
<accession>A0ABT0KW89</accession>
<gene>
    <name evidence="2" type="ORF">L2689_00500</name>
</gene>
<keyword evidence="1" id="KW-0812">Transmembrane</keyword>